<sequence length="72" mass="8235">MTRCRTLREYSEFVARIRKCAAEEAGFPEAVERAVTECIREGILTDFLLSQRSEALPIRRRSLFHTSSGMAI</sequence>
<comment type="caution">
    <text evidence="1">The sequence shown here is derived from an EMBL/GenBank/DDBJ whole genome shotgun (WGS) entry which is preliminary data.</text>
</comment>
<evidence type="ECO:0000313" key="1">
    <source>
        <dbReference type="EMBL" id="HJA93374.1"/>
    </source>
</evidence>
<dbReference type="Proteomes" id="UP000886858">
    <property type="component" value="Unassembled WGS sequence"/>
</dbReference>
<name>A0A9D2L0G5_9FIRM</name>
<dbReference type="AlphaFoldDB" id="A0A9D2L0G5"/>
<gene>
    <name evidence="1" type="ORF">H9717_09730</name>
</gene>
<protein>
    <submittedName>
        <fullName evidence="1">Uncharacterized protein</fullName>
    </submittedName>
</protein>
<organism evidence="1 2">
    <name type="scientific">Candidatus Eisenbergiella merdipullorum</name>
    <dbReference type="NCBI Taxonomy" id="2838553"/>
    <lineage>
        <taxon>Bacteria</taxon>
        <taxon>Bacillati</taxon>
        <taxon>Bacillota</taxon>
        <taxon>Clostridia</taxon>
        <taxon>Lachnospirales</taxon>
        <taxon>Lachnospiraceae</taxon>
        <taxon>Eisenbergiella</taxon>
    </lineage>
</organism>
<reference evidence="1" key="1">
    <citation type="journal article" date="2021" name="PeerJ">
        <title>Extensive microbial diversity within the chicken gut microbiome revealed by metagenomics and culture.</title>
        <authorList>
            <person name="Gilroy R."/>
            <person name="Ravi A."/>
            <person name="Getino M."/>
            <person name="Pursley I."/>
            <person name="Horton D.L."/>
            <person name="Alikhan N.F."/>
            <person name="Baker D."/>
            <person name="Gharbi K."/>
            <person name="Hall N."/>
            <person name="Watson M."/>
            <person name="Adriaenssens E.M."/>
            <person name="Foster-Nyarko E."/>
            <person name="Jarju S."/>
            <person name="Secka A."/>
            <person name="Antonio M."/>
            <person name="Oren A."/>
            <person name="Chaudhuri R.R."/>
            <person name="La Ragione R."/>
            <person name="Hildebrand F."/>
            <person name="Pallen M.J."/>
        </authorList>
    </citation>
    <scope>NUCLEOTIDE SEQUENCE</scope>
    <source>
        <strain evidence="1">CHK179-7159</strain>
    </source>
</reference>
<evidence type="ECO:0000313" key="2">
    <source>
        <dbReference type="Proteomes" id="UP000886858"/>
    </source>
</evidence>
<reference evidence="1" key="2">
    <citation type="submission" date="2021-04" db="EMBL/GenBank/DDBJ databases">
        <authorList>
            <person name="Gilroy R."/>
        </authorList>
    </citation>
    <scope>NUCLEOTIDE SEQUENCE</scope>
    <source>
        <strain evidence="1">CHK179-7159</strain>
    </source>
</reference>
<proteinExistence type="predicted"/>
<dbReference type="EMBL" id="DWYY01000107">
    <property type="protein sequence ID" value="HJA93374.1"/>
    <property type="molecule type" value="Genomic_DNA"/>
</dbReference>
<accession>A0A9D2L0G5</accession>